<feature type="region of interest" description="Disordered" evidence="1">
    <location>
        <begin position="454"/>
        <end position="552"/>
    </location>
</feature>
<feature type="region of interest" description="Disordered" evidence="1">
    <location>
        <begin position="289"/>
        <end position="318"/>
    </location>
</feature>
<feature type="region of interest" description="Disordered" evidence="1">
    <location>
        <begin position="572"/>
        <end position="636"/>
    </location>
</feature>
<reference evidence="2" key="1">
    <citation type="submission" date="2022-07" db="EMBL/GenBank/DDBJ databases">
        <title>Phylogenomic reconstructions and comparative analyses of Kickxellomycotina fungi.</title>
        <authorList>
            <person name="Reynolds N.K."/>
            <person name="Stajich J.E."/>
            <person name="Barry K."/>
            <person name="Grigoriev I.V."/>
            <person name="Crous P."/>
            <person name="Smith M.E."/>
        </authorList>
    </citation>
    <scope>NUCLEOTIDE SEQUENCE</scope>
    <source>
        <strain evidence="2">RSA 1196</strain>
    </source>
</reference>
<feature type="non-terminal residue" evidence="2">
    <location>
        <position position="1"/>
    </location>
</feature>
<dbReference type="Proteomes" id="UP001150925">
    <property type="component" value="Unassembled WGS sequence"/>
</dbReference>
<evidence type="ECO:0000313" key="3">
    <source>
        <dbReference type="Proteomes" id="UP001150925"/>
    </source>
</evidence>
<dbReference type="OrthoDB" id="687730at2759"/>
<gene>
    <name evidence="2" type="ORF">IWQ62_006079</name>
</gene>
<dbReference type="EMBL" id="JANBPY010002983">
    <property type="protein sequence ID" value="KAJ1953073.1"/>
    <property type="molecule type" value="Genomic_DNA"/>
</dbReference>
<sequence>ANPNGGGAALVANQPSSDGITGGGESHNISSGAVSAEPPSLPPIAIPSTPLTDSPVPHDMDIDTGSNGGSAYVTPNRPPPFGNNSTVTADRSLDTTPVPLSSNGTATHRYRLAAASDEESTPAHSLNRDMASQRTDVNDTGLGHHPSPTSQVASHFSNLAMGQNDSRGGGGRLTLPDDSGSDGAFLSEESISDPHHQPFNLAPSGNGVTPPATRNDVSPVVPFPPRIITSSPVTTPSSVVTPRVGDNQTSLPLTFPNSNIVIPDRSSSTNMLQPPRAHPPSHILLRTGSRRRSHSCAMDPSSSSHQTPPPDSPMTRTFAENNRVGLPEVDQRAESLRSSGMVASVTSPATDAHLPQRPSMMRVSTGLPMSTTSPALSADVTATVHPTVATTSSLSHSLGLGSSPSSLLRSFRRRLSDHTEYFQADRVVQTTSPTGSSGASQALLPSMLSHLRILGGSGHSQADTATASSRLTHGEEPSTHEYTAGTELINSTASASPQAIRIPPGASSNRSDTPRSQRRASGPPSDHREEAVSPVSSMGEFSDPSGPNSSVCSVRDNPACFRVRETNVASWVTDDTEGDGTNGAMASVTANADGDDQRKARPANPIISLSASPNQCALAGDSPPAVDIPQSSERRS</sequence>
<protein>
    <submittedName>
        <fullName evidence="2">Uncharacterized protein</fullName>
    </submittedName>
</protein>
<feature type="compositionally biased region" description="Polar residues" evidence="1">
    <location>
        <begin position="459"/>
        <end position="471"/>
    </location>
</feature>
<feature type="compositionally biased region" description="Polar residues" evidence="1">
    <location>
        <begin position="488"/>
        <end position="497"/>
    </location>
</feature>
<evidence type="ECO:0000256" key="1">
    <source>
        <dbReference type="SAM" id="MobiDB-lite"/>
    </source>
</evidence>
<organism evidence="2 3">
    <name type="scientific">Dispira parvispora</name>
    <dbReference type="NCBI Taxonomy" id="1520584"/>
    <lineage>
        <taxon>Eukaryota</taxon>
        <taxon>Fungi</taxon>
        <taxon>Fungi incertae sedis</taxon>
        <taxon>Zoopagomycota</taxon>
        <taxon>Kickxellomycotina</taxon>
        <taxon>Dimargaritomycetes</taxon>
        <taxon>Dimargaritales</taxon>
        <taxon>Dimargaritaceae</taxon>
        <taxon>Dispira</taxon>
    </lineage>
</organism>
<feature type="compositionally biased region" description="Polar residues" evidence="1">
    <location>
        <begin position="82"/>
        <end position="106"/>
    </location>
</feature>
<proteinExistence type="predicted"/>
<feature type="compositionally biased region" description="Polar residues" evidence="1">
    <location>
        <begin position="147"/>
        <end position="166"/>
    </location>
</feature>
<comment type="caution">
    <text evidence="2">The sequence shown here is derived from an EMBL/GenBank/DDBJ whole genome shotgun (WGS) entry which is preliminary data.</text>
</comment>
<evidence type="ECO:0000313" key="2">
    <source>
        <dbReference type="EMBL" id="KAJ1953073.1"/>
    </source>
</evidence>
<dbReference type="AlphaFoldDB" id="A0A9W8ANQ4"/>
<feature type="region of interest" description="Disordered" evidence="1">
    <location>
        <begin position="1"/>
        <end position="219"/>
    </location>
</feature>
<name>A0A9W8ANQ4_9FUNG</name>
<keyword evidence="3" id="KW-1185">Reference proteome</keyword>
<accession>A0A9W8ANQ4</accession>